<dbReference type="Gene3D" id="3.40.720.10">
    <property type="entry name" value="Alkaline Phosphatase, subunit A"/>
    <property type="match status" value="1"/>
</dbReference>
<dbReference type="EMBL" id="VWNE01000004">
    <property type="protein sequence ID" value="KAA8485577.1"/>
    <property type="molecule type" value="Genomic_DNA"/>
</dbReference>
<evidence type="ECO:0000256" key="4">
    <source>
        <dbReference type="PIRSR" id="PIRSR031924-50"/>
    </source>
</evidence>
<feature type="active site" description="Phosphothreonine intermediate" evidence="4">
    <location>
        <position position="117"/>
    </location>
</feature>
<dbReference type="CDD" id="cd16016">
    <property type="entry name" value="AP-SPAP"/>
    <property type="match status" value="1"/>
</dbReference>
<reference evidence="6 7" key="1">
    <citation type="submission" date="2019-09" db="EMBL/GenBank/DDBJ databases">
        <title>Pararcticibacter amylolyticus gen. nov., sp. nov., isolated from a rottenly hemp rope, and reclassification of Pedobacter tournemirensis as Pararcticibacter tournemirensis comb. nov.</title>
        <authorList>
            <person name="Cai Y."/>
        </authorList>
    </citation>
    <scope>NUCLEOTIDE SEQUENCE [LARGE SCALE GENOMIC DNA]</scope>
    <source>
        <strain evidence="6 7">TF5-37.2-LB10</strain>
    </source>
</reference>
<sequence length="586" mass="65087">MCSVARSSARPRLISHTAPINGCDATENTNNFLKINLPMKYLKILSLLICLPGITFSQTKPTVPAKPKLVVGIIIDQMRYDYLYRYQDKYSEGGFKRLLGQGFLFRDTHYNYIPTYTGPGHSAVYSGTTPSYNGIIANDWYDRELGRSVYVTEDTTVQGVGGTGKGGQMSPRHLLSTTVTDELRLATNRRSKVIGIALKDRGAILPAGHLPTAAYWFDNNSGDWITSTYYTKVLPEWVKSFNQQKMSDQYLSKPWETLLPLDTYQGGLTNGSAYRKPYKGETSNKFPHDLPGLKAANGYELLRETPFGNTYTLDFAIQAMQAEKLGKGTNTDFLAVSFSSTDYVGHQFGIESIEVQDTYARLDREIARLLTYLDQHYGKDNVLVFLTADHGAVETPGHMAELKAPGGIFNNKGLKEKLNDALSEQFGKGKWLLDYQNLQFWLNDDLISAQKKSKAEIADAVCQHLRKMAGVYRVLPVANLSKNTNEQLNDQLFNGINPVRSGDVVMQLLPGWFEGSIPAAGGTTHGTGYDYDTHVPLIWYGWKVKHGSTGNLVHITDIAVTVSDLLNISHPSAATGQVLSDYLLTR</sequence>
<feature type="binding site" evidence="5">
    <location>
        <position position="138"/>
    </location>
    <ligand>
        <name>substrate</name>
    </ligand>
</feature>
<keyword evidence="3" id="KW-0732">Signal</keyword>
<dbReference type="InterPro" id="IPR002591">
    <property type="entry name" value="Phosphodiest/P_Trfase"/>
</dbReference>
<organism evidence="6 7">
    <name type="scientific">Arcticibacter tournemirensis</name>
    <dbReference type="NCBI Taxonomy" id="699437"/>
    <lineage>
        <taxon>Bacteria</taxon>
        <taxon>Pseudomonadati</taxon>
        <taxon>Bacteroidota</taxon>
        <taxon>Sphingobacteriia</taxon>
        <taxon>Sphingobacteriales</taxon>
        <taxon>Sphingobacteriaceae</taxon>
        <taxon>Arcticibacter</taxon>
    </lineage>
</organism>
<dbReference type="InterPro" id="IPR026263">
    <property type="entry name" value="Alkaline_phosphatase_prok"/>
</dbReference>
<dbReference type="GO" id="GO:0046872">
    <property type="term" value="F:metal ion binding"/>
    <property type="evidence" value="ECO:0007669"/>
    <property type="project" value="UniProtKB-KW"/>
</dbReference>
<protein>
    <submittedName>
        <fullName evidence="6">Alkaline phosphatase family protein</fullName>
    </submittedName>
</protein>
<evidence type="ECO:0000313" key="6">
    <source>
        <dbReference type="EMBL" id="KAA8485577.1"/>
    </source>
</evidence>
<gene>
    <name evidence="6" type="ORF">F1649_03595</name>
</gene>
<dbReference type="GO" id="GO:0004035">
    <property type="term" value="F:alkaline phosphatase activity"/>
    <property type="evidence" value="ECO:0007669"/>
    <property type="project" value="InterPro"/>
</dbReference>
<dbReference type="AlphaFoldDB" id="A0A5M9HKR0"/>
<accession>A0A5M9HKR0</accession>
<evidence type="ECO:0000313" key="7">
    <source>
        <dbReference type="Proteomes" id="UP000322918"/>
    </source>
</evidence>
<feature type="binding site" evidence="5">
    <location>
        <begin position="199"/>
        <end position="201"/>
    </location>
    <ligand>
        <name>substrate</name>
    </ligand>
</feature>
<dbReference type="PANTHER" id="PTHR10151:SF120">
    <property type="entry name" value="BIS(5'-ADENOSYL)-TRIPHOSPHATASE"/>
    <property type="match status" value="1"/>
</dbReference>
<proteinExistence type="predicted"/>
<dbReference type="OrthoDB" id="9766127at2"/>
<dbReference type="Proteomes" id="UP000322918">
    <property type="component" value="Unassembled WGS sequence"/>
</dbReference>
<evidence type="ECO:0000256" key="1">
    <source>
        <dbReference type="ARBA" id="ARBA00022553"/>
    </source>
</evidence>
<name>A0A5M9HKR0_9SPHI</name>
<keyword evidence="7" id="KW-1185">Reference proteome</keyword>
<dbReference type="InterPro" id="IPR017850">
    <property type="entry name" value="Alkaline_phosphatase_core_sf"/>
</dbReference>
<comment type="caution">
    <text evidence="6">The sequence shown here is derived from an EMBL/GenBank/DDBJ whole genome shotgun (WGS) entry which is preliminary data.</text>
</comment>
<evidence type="ECO:0000256" key="2">
    <source>
        <dbReference type="ARBA" id="ARBA00022723"/>
    </source>
</evidence>
<dbReference type="SUPFAM" id="SSF53649">
    <property type="entry name" value="Alkaline phosphatase-like"/>
    <property type="match status" value="1"/>
</dbReference>
<dbReference type="NCBIfam" id="NF042991">
    <property type="entry name" value="alk_phos_PafA"/>
    <property type="match status" value="1"/>
</dbReference>
<dbReference type="PIRSF" id="PIRSF031924">
    <property type="entry name" value="Pi-irrepressible_AP"/>
    <property type="match status" value="1"/>
</dbReference>
<evidence type="ECO:0000256" key="5">
    <source>
        <dbReference type="PIRSR" id="PIRSR031924-51"/>
    </source>
</evidence>
<evidence type="ECO:0000256" key="3">
    <source>
        <dbReference type="ARBA" id="ARBA00022729"/>
    </source>
</evidence>
<dbReference type="Pfam" id="PF01663">
    <property type="entry name" value="Phosphodiest"/>
    <property type="match status" value="1"/>
</dbReference>
<dbReference type="PANTHER" id="PTHR10151">
    <property type="entry name" value="ECTONUCLEOTIDE PYROPHOSPHATASE/PHOSPHODIESTERASE"/>
    <property type="match status" value="1"/>
</dbReference>
<dbReference type="Gene3D" id="3.30.1360.150">
    <property type="match status" value="1"/>
</dbReference>
<keyword evidence="2" id="KW-0479">Metal-binding</keyword>
<keyword evidence="1 4" id="KW-0597">Phosphoprotein</keyword>